<dbReference type="OrthoDB" id="9790031at2"/>
<dbReference type="CDD" id="cd07516">
    <property type="entry name" value="HAD_Pase"/>
    <property type="match status" value="1"/>
</dbReference>
<dbReference type="NCBIfam" id="TIGR00099">
    <property type="entry name" value="Cof-subfamily"/>
    <property type="match status" value="1"/>
</dbReference>
<proteinExistence type="predicted"/>
<gene>
    <name evidence="1" type="ORF">SAMN02745249_01837</name>
</gene>
<dbReference type="Pfam" id="PF08282">
    <property type="entry name" value="Hydrolase_3"/>
    <property type="match status" value="1"/>
</dbReference>
<dbReference type="InterPro" id="IPR000150">
    <property type="entry name" value="Cof"/>
</dbReference>
<evidence type="ECO:0000313" key="1">
    <source>
        <dbReference type="EMBL" id="SHF11326.1"/>
    </source>
</evidence>
<dbReference type="GO" id="GO:0005829">
    <property type="term" value="C:cytosol"/>
    <property type="evidence" value="ECO:0007669"/>
    <property type="project" value="TreeGrafter"/>
</dbReference>
<dbReference type="Proteomes" id="UP000184128">
    <property type="component" value="Unassembled WGS sequence"/>
</dbReference>
<dbReference type="InterPro" id="IPR006379">
    <property type="entry name" value="HAD-SF_hydro_IIB"/>
</dbReference>
<name>A0A1M4Z165_9LACT</name>
<evidence type="ECO:0000313" key="2">
    <source>
        <dbReference type="Proteomes" id="UP000184128"/>
    </source>
</evidence>
<dbReference type="PANTHER" id="PTHR10000:SF8">
    <property type="entry name" value="HAD SUPERFAMILY HYDROLASE-LIKE, TYPE 3"/>
    <property type="match status" value="1"/>
</dbReference>
<dbReference type="NCBIfam" id="TIGR01484">
    <property type="entry name" value="HAD-SF-IIB"/>
    <property type="match status" value="1"/>
</dbReference>
<dbReference type="SFLD" id="SFLDG01140">
    <property type="entry name" value="C2.B:_Phosphomannomutase_and_P"/>
    <property type="match status" value="1"/>
</dbReference>
<dbReference type="AlphaFoldDB" id="A0A1M4Z165"/>
<protein>
    <recommendedName>
        <fullName evidence="3">Cof subfamily of IIB subfamily of haloacid dehalogenase superfamily/HAD-superfamily hydrolase, subfamily IIB</fullName>
    </recommendedName>
</protein>
<organism evidence="1 2">
    <name type="scientific">Atopostipes suicloacalis DSM 15692</name>
    <dbReference type="NCBI Taxonomy" id="1121025"/>
    <lineage>
        <taxon>Bacteria</taxon>
        <taxon>Bacillati</taxon>
        <taxon>Bacillota</taxon>
        <taxon>Bacilli</taxon>
        <taxon>Lactobacillales</taxon>
        <taxon>Carnobacteriaceae</taxon>
        <taxon>Atopostipes</taxon>
    </lineage>
</organism>
<dbReference type="GO" id="GO:0016791">
    <property type="term" value="F:phosphatase activity"/>
    <property type="evidence" value="ECO:0007669"/>
    <property type="project" value="TreeGrafter"/>
</dbReference>
<dbReference type="GO" id="GO:0000287">
    <property type="term" value="F:magnesium ion binding"/>
    <property type="evidence" value="ECO:0007669"/>
    <property type="project" value="TreeGrafter"/>
</dbReference>
<dbReference type="SFLD" id="SFLDS00003">
    <property type="entry name" value="Haloacid_Dehalogenase"/>
    <property type="match status" value="1"/>
</dbReference>
<dbReference type="RefSeq" id="WP_073298526.1">
    <property type="nucleotide sequence ID" value="NZ_FQUF01000033.1"/>
</dbReference>
<sequence>MYKLIACDLDETLLNSENKVSSKNIEAIQKADAQGVKFVLATGRGYATVQGTLEEIGLQNKKDEYVISFNGGAVTENKDNHLLHFQGISFDLASELYKRGQDYDVAIHVYTQEDVYVYNLVEEERKHLETKMEVIEISDKNIDFLKDQAIAKVLYMNTDRDYLNQIEEDLKDITQNSDITYSSNRYIEFNDKGVNKGAGITFLADHLELDISQTIAIGDNFNDLPMLETAGLAIGVQNMVPELKEKMDYVTEANHNESAIAEVIEKFILNGEE</sequence>
<keyword evidence="2" id="KW-1185">Reference proteome</keyword>
<accession>A0A1M4Z165</accession>
<dbReference type="STRING" id="1121025.SAMN02745249_01837"/>
<dbReference type="Gene3D" id="3.40.50.1000">
    <property type="entry name" value="HAD superfamily/HAD-like"/>
    <property type="match status" value="1"/>
</dbReference>
<dbReference type="EMBL" id="FQUF01000033">
    <property type="protein sequence ID" value="SHF11326.1"/>
    <property type="molecule type" value="Genomic_DNA"/>
</dbReference>
<dbReference type="InterPro" id="IPR036412">
    <property type="entry name" value="HAD-like_sf"/>
</dbReference>
<evidence type="ECO:0008006" key="3">
    <source>
        <dbReference type="Google" id="ProtNLM"/>
    </source>
</evidence>
<dbReference type="SUPFAM" id="SSF56784">
    <property type="entry name" value="HAD-like"/>
    <property type="match status" value="1"/>
</dbReference>
<dbReference type="PANTHER" id="PTHR10000">
    <property type="entry name" value="PHOSPHOSERINE PHOSPHATASE"/>
    <property type="match status" value="1"/>
</dbReference>
<reference evidence="1 2" key="1">
    <citation type="submission" date="2016-11" db="EMBL/GenBank/DDBJ databases">
        <authorList>
            <person name="Jaros S."/>
            <person name="Januszkiewicz K."/>
            <person name="Wedrychowicz H."/>
        </authorList>
    </citation>
    <scope>NUCLEOTIDE SEQUENCE [LARGE SCALE GENOMIC DNA]</scope>
    <source>
        <strain evidence="1 2">DSM 15692</strain>
    </source>
</reference>
<dbReference type="Gene3D" id="3.30.1240.10">
    <property type="match status" value="1"/>
</dbReference>
<dbReference type="InterPro" id="IPR023214">
    <property type="entry name" value="HAD_sf"/>
</dbReference>